<proteinExistence type="predicted"/>
<feature type="region of interest" description="Disordered" evidence="1">
    <location>
        <begin position="1"/>
        <end position="68"/>
    </location>
</feature>
<dbReference type="EMBL" id="CH466620">
    <property type="protein sequence ID" value="EDL38935.1"/>
    <property type="molecule type" value="Genomic_DNA"/>
</dbReference>
<sequence length="68" mass="7419">MRDFPSAAGGTHSENAGTSRGKDPLPQQRKTKRKKSNRQPALRDAPSKQWATASAPSSYFCCSPRGTR</sequence>
<dbReference type="Ensembl" id="ENSMUST00000381786.1">
    <property type="protein sequence ID" value="ENSMUSP00000160162.1"/>
    <property type="gene ID" value="ENSMUSG00000144246.1"/>
</dbReference>
<protein>
    <submittedName>
        <fullName evidence="2">MCG140497, isoform CRA_a</fullName>
    </submittedName>
</protein>
<accession>A0ABJ3HNY2</accession>
<reference evidence="3 4" key="3">
    <citation type="journal article" date="2009" name="PLoS Biol.">
        <title>Lineage-specific biology revealed by a finished genome assembly of the mouse.</title>
        <authorList>
            <consortium name="Mouse Genome Sequencing Consortium"/>
            <person name="Church D.M."/>
            <person name="Goodstadt L."/>
            <person name="Hillier L.W."/>
            <person name="Zody M.C."/>
            <person name="Goldstein S."/>
            <person name="She X."/>
            <person name="Bult C.J."/>
            <person name="Agarwala R."/>
            <person name="Cherry J.L."/>
            <person name="DiCuccio M."/>
            <person name="Hlavina W."/>
            <person name="Kapustin Y."/>
            <person name="Meric P."/>
            <person name="Maglott D."/>
            <person name="Birtle Z."/>
            <person name="Marques A.C."/>
            <person name="Graves T."/>
            <person name="Zhou S."/>
            <person name="Teague B."/>
            <person name="Potamousis K."/>
            <person name="Churas C."/>
            <person name="Place M."/>
            <person name="Herschleb J."/>
            <person name="Runnheim R."/>
            <person name="Forrest D."/>
            <person name="Amos-Landgraf J."/>
            <person name="Schwartz D.C."/>
            <person name="Cheng Z."/>
            <person name="Lindblad-Toh K."/>
            <person name="Eichler E.E."/>
            <person name="Ponting C.P."/>
        </authorList>
    </citation>
    <scope>NUCLEOTIDE SEQUENCE [LARGE SCALE GENOMIC DNA]</scope>
    <source>
        <strain evidence="3 4">C57BL/6J</strain>
    </source>
</reference>
<organism evidence="3 4">
    <name type="scientific">Mus musculus</name>
    <name type="common">Mouse</name>
    <dbReference type="NCBI Taxonomy" id="10090"/>
    <lineage>
        <taxon>Eukaryota</taxon>
        <taxon>Metazoa</taxon>
        <taxon>Chordata</taxon>
        <taxon>Craniata</taxon>
        <taxon>Vertebrata</taxon>
        <taxon>Euteleostomi</taxon>
        <taxon>Mammalia</taxon>
        <taxon>Eutheria</taxon>
        <taxon>Euarchontoglires</taxon>
        <taxon>Glires</taxon>
        <taxon>Rodentia</taxon>
        <taxon>Myomorpha</taxon>
        <taxon>Muroidea</taxon>
        <taxon>Muridae</taxon>
        <taxon>Murinae</taxon>
        <taxon>Mus</taxon>
        <taxon>Mus</taxon>
    </lineage>
</organism>
<evidence type="ECO:0000313" key="3">
    <source>
        <dbReference type="Ensembl" id="ENSMUSP00000160162.1"/>
    </source>
</evidence>
<reference evidence="2" key="2">
    <citation type="submission" date="2005-07" db="EMBL/GenBank/DDBJ databases">
        <authorList>
            <person name="Mural R.J."/>
            <person name="Adams M.D."/>
            <person name="Myers E.W."/>
            <person name="Smith H.O."/>
            <person name="Venter J.C."/>
        </authorList>
    </citation>
    <scope>NUCLEOTIDE SEQUENCE</scope>
    <source>
        <strain evidence="2">Mixed</strain>
    </source>
</reference>
<reference evidence="2" key="1">
    <citation type="journal article" date="2002" name="Science">
        <title>A comparison of whole-genome shotgun-derived mouse chromosome 16 and the human genome.</title>
        <authorList>
            <person name="Mural R.J."/>
            <person name="Adams M.D."/>
            <person name="Myers E.W."/>
            <person name="Smith H.O."/>
            <person name="Miklos G.L."/>
            <person name="Wides R."/>
            <person name="Halpern A."/>
            <person name="Li P.W."/>
            <person name="Sutton G.G."/>
            <person name="Nadeau J."/>
            <person name="Salzberg S.L."/>
            <person name="Holt R.A."/>
            <person name="Kodira C.D."/>
            <person name="Lu F."/>
            <person name="Chen L."/>
            <person name="Deng Z."/>
            <person name="Evangelista C.C."/>
            <person name="Gan W."/>
            <person name="Heiman T.J."/>
            <person name="Li J."/>
            <person name="Li Z."/>
            <person name="Merkulov G.V."/>
            <person name="Milshina N.V."/>
            <person name="Naik A.K."/>
            <person name="Qi R."/>
            <person name="Shue B.C."/>
            <person name="Wang A."/>
            <person name="Wang J."/>
            <person name="Wang X."/>
            <person name="Yan X."/>
            <person name="Ye J."/>
            <person name="Yooseph S."/>
            <person name="Zhao Q."/>
            <person name="Zheng L."/>
            <person name="Zhu S.C."/>
            <person name="Biddick K."/>
            <person name="Bolanos R."/>
            <person name="Delcher A.L."/>
            <person name="Dew I.M."/>
            <person name="Fasulo D."/>
            <person name="Flanigan M.J."/>
            <person name="Huson D.H."/>
            <person name="Kravitz S.A."/>
            <person name="Miller J.R."/>
            <person name="Mobarry C.M."/>
            <person name="Reinert K."/>
            <person name="Remington K.A."/>
            <person name="Zhang Q."/>
            <person name="Zheng X.H."/>
            <person name="Nusskern D.R."/>
            <person name="Lai Z."/>
            <person name="Lei Y."/>
            <person name="Zhong W."/>
            <person name="Yao A."/>
            <person name="Guan P."/>
            <person name="Ji R.R."/>
            <person name="Gu Z."/>
            <person name="Wang Z.Y."/>
            <person name="Zhong F."/>
            <person name="Xiao C."/>
            <person name="Chiang C.C."/>
            <person name="Yandell M."/>
            <person name="Wortman J.R."/>
            <person name="Amanatides P.G."/>
            <person name="Hladun S.L."/>
            <person name="Pratts E.C."/>
            <person name="Johnson J.E."/>
            <person name="Dodson K.L."/>
            <person name="Woodford K.J."/>
            <person name="Evans C.A."/>
            <person name="Gropman B."/>
            <person name="Rusch D.B."/>
            <person name="Venter E."/>
            <person name="Wang M."/>
            <person name="Smith T.J."/>
            <person name="Houck J.T."/>
            <person name="Tompkins D.E."/>
            <person name="Haynes C."/>
            <person name="Jacob D."/>
            <person name="Chin S.H."/>
            <person name="Allen D.R."/>
            <person name="Dahlke C.E."/>
            <person name="Sanders R."/>
            <person name="Li K."/>
            <person name="Liu X."/>
            <person name="Levitsky A.A."/>
            <person name="Majoros W.H."/>
            <person name="Chen Q."/>
            <person name="Xia A.C."/>
            <person name="Lopez J.R."/>
            <person name="Donnelly M.T."/>
            <person name="Newman M.H."/>
            <person name="Glodek A."/>
            <person name="Kraft C.L."/>
            <person name="Nodell M."/>
            <person name="Ali F."/>
            <person name="An H.J."/>
            <person name="Baldwin-Pitts D."/>
            <person name="Beeson K.Y."/>
            <person name="Cai S."/>
            <person name="Carnes M."/>
            <person name="Carver A."/>
            <person name="Caulk P.M."/>
            <person name="Center A."/>
            <person name="Chen Y.H."/>
            <person name="Cheng M.L."/>
            <person name="Coyne M.D."/>
            <person name="Crowder M."/>
            <person name="Danaher S."/>
            <person name="Davenport L.B."/>
            <person name="Desilets R."/>
            <person name="Dietz S.M."/>
            <person name="Doup L."/>
            <person name="Dullaghan P."/>
            <person name="Ferriera S."/>
            <person name="Fosler C.R."/>
            <person name="Gire H.C."/>
            <person name="Gluecksmann A."/>
            <person name="Gocayne J.D."/>
            <person name="Gray J."/>
            <person name="Hart B."/>
            <person name="Haynes J."/>
            <person name="Hoover J."/>
            <person name="Howland T."/>
            <person name="Ibegwam C."/>
            <person name="Jalali M."/>
            <person name="Johns D."/>
            <person name="Kline L."/>
            <person name="Ma D.S."/>
            <person name="MacCawley S."/>
            <person name="Magoon A."/>
            <person name="Mann F."/>
            <person name="May D."/>
            <person name="McIntosh T.C."/>
            <person name="Mehta S."/>
            <person name="Moy L."/>
            <person name="Moy M.C."/>
            <person name="Murphy B.J."/>
            <person name="Murphy S.D."/>
            <person name="Nelson K.A."/>
            <person name="Nuri Z."/>
            <person name="Parker K.A."/>
            <person name="Prudhomme A.C."/>
            <person name="Puri V.N."/>
            <person name="Qureshi H."/>
            <person name="Raley J.C."/>
            <person name="Reardon M.S."/>
            <person name="Regier M.A."/>
            <person name="Rogers Y.H."/>
            <person name="Romblad D.L."/>
            <person name="Schutz J."/>
            <person name="Scott J.L."/>
            <person name="Scott R."/>
            <person name="Sitter C.D."/>
            <person name="Smallwood M."/>
            <person name="Sprague A.C."/>
            <person name="Stewart E."/>
            <person name="Strong R.V."/>
            <person name="Suh E."/>
            <person name="Sylvester K."/>
            <person name="Thomas R."/>
            <person name="Tint N.N."/>
            <person name="Tsonis C."/>
            <person name="Wang G."/>
            <person name="Wang G."/>
            <person name="Williams M.S."/>
            <person name="Williams S.M."/>
            <person name="Windsor S.M."/>
            <person name="Wolfe K."/>
            <person name="Wu M.M."/>
            <person name="Zaveri J."/>
            <person name="Chaturvedi K."/>
            <person name="Gabrielian A.E."/>
            <person name="Ke Z."/>
            <person name="Sun J."/>
            <person name="Subramanian G."/>
            <person name="Venter J.C."/>
            <person name="Pfannkoch C.M."/>
            <person name="Barnstead M."/>
            <person name="Stephenson L.D."/>
        </authorList>
    </citation>
    <scope>NUCLEOTIDE SEQUENCE</scope>
    <source>
        <strain evidence="2">Mixed</strain>
    </source>
</reference>
<name>A0ABJ3HNY2_MOUSE</name>
<dbReference type="Proteomes" id="UP000000589">
    <property type="component" value="Chromosome 3"/>
</dbReference>
<dbReference type="EMBL" id="CH466620">
    <property type="protein sequence ID" value="EDL38934.1"/>
    <property type="molecule type" value="Genomic_DNA"/>
</dbReference>
<evidence type="ECO:0000256" key="1">
    <source>
        <dbReference type="SAM" id="MobiDB-lite"/>
    </source>
</evidence>
<reference evidence="3" key="5">
    <citation type="submission" date="2025-05" db="UniProtKB">
        <authorList>
            <consortium name="Ensembl"/>
        </authorList>
    </citation>
    <scope>IDENTIFICATION</scope>
    <source>
        <strain evidence="3">C57BL/6J</strain>
    </source>
</reference>
<evidence type="ECO:0000313" key="4">
    <source>
        <dbReference type="Proteomes" id="UP000000589"/>
    </source>
</evidence>
<evidence type="ECO:0000313" key="2">
    <source>
        <dbReference type="EMBL" id="EDL38934.1"/>
    </source>
</evidence>
<keyword evidence="4" id="KW-1185">Reference proteome</keyword>
<gene>
    <name evidence="2" type="ORF">mCG_140497</name>
</gene>
<reference evidence="3 4" key="4">
    <citation type="journal article" date="2011" name="PLoS Biol.">
        <title>Modernizing reference genome assemblies.</title>
        <authorList>
            <person name="Church D.M."/>
            <person name="Schneider V.A."/>
            <person name="Graves T."/>
            <person name="Auger K."/>
            <person name="Cunningham F."/>
            <person name="Bouk N."/>
            <person name="Chen H.C."/>
            <person name="Agarwala R."/>
            <person name="McLaren W.M."/>
            <person name="Ritchie G.R."/>
            <person name="Albracht D."/>
            <person name="Kremitzki M."/>
            <person name="Rock S."/>
            <person name="Kotkiewicz H."/>
            <person name="Kremitzki C."/>
            <person name="Wollam A."/>
            <person name="Trani L."/>
            <person name="Fulton L."/>
            <person name="Fulton R."/>
            <person name="Matthews L."/>
            <person name="Whitehead S."/>
            <person name="Chow W."/>
            <person name="Torrance J."/>
            <person name="Dunn M."/>
            <person name="Harden G."/>
            <person name="Threadgold G."/>
            <person name="Wood J."/>
            <person name="Collins J."/>
            <person name="Heath P."/>
            <person name="Griffiths G."/>
            <person name="Pelan S."/>
            <person name="Grafham D."/>
            <person name="Eichler E.E."/>
            <person name="Weinstock G."/>
            <person name="Mardis E.R."/>
            <person name="Wilson R.K."/>
            <person name="Howe K."/>
            <person name="Flicek P."/>
            <person name="Hubbard T."/>
        </authorList>
    </citation>
    <scope>NUCLEOTIDE SEQUENCE [LARGE SCALE GENOMIC DNA]</scope>
    <source>
        <strain evidence="3 4">C57BL/6J</strain>
    </source>
</reference>